<evidence type="ECO:0000313" key="1">
    <source>
        <dbReference type="EMBL" id="CAD2213185.1"/>
    </source>
</evidence>
<gene>
    <name evidence="1" type="ORF">ADEAN_000062100</name>
</gene>
<dbReference type="EMBL" id="LR877145">
    <property type="protein sequence ID" value="CAD2213185.1"/>
    <property type="molecule type" value="Genomic_DNA"/>
</dbReference>
<dbReference type="VEuPathDB" id="TriTrypDB:ADEAN_000062100"/>
<dbReference type="Proteomes" id="UP000515908">
    <property type="component" value="Chromosome 01"/>
</dbReference>
<dbReference type="AlphaFoldDB" id="A0A7G2C0X8"/>
<dbReference type="OrthoDB" id="2019917at2759"/>
<reference evidence="1 2" key="1">
    <citation type="submission" date="2020-08" db="EMBL/GenBank/DDBJ databases">
        <authorList>
            <person name="Newling K."/>
            <person name="Davey J."/>
            <person name="Forrester S."/>
        </authorList>
    </citation>
    <scope>NUCLEOTIDE SEQUENCE [LARGE SCALE GENOMIC DNA]</scope>
    <source>
        <strain evidence="2">Crithidia deanei Carvalho (ATCC PRA-265)</strain>
    </source>
</reference>
<protein>
    <submittedName>
        <fullName evidence="1">Uncharacterized protein</fullName>
    </submittedName>
</protein>
<proteinExistence type="predicted"/>
<accession>A0A7G2C0X8</accession>
<organism evidence="1 2">
    <name type="scientific">Angomonas deanei</name>
    <dbReference type="NCBI Taxonomy" id="59799"/>
    <lineage>
        <taxon>Eukaryota</taxon>
        <taxon>Discoba</taxon>
        <taxon>Euglenozoa</taxon>
        <taxon>Kinetoplastea</taxon>
        <taxon>Metakinetoplastina</taxon>
        <taxon>Trypanosomatida</taxon>
        <taxon>Trypanosomatidae</taxon>
        <taxon>Strigomonadinae</taxon>
        <taxon>Angomonas</taxon>
    </lineage>
</organism>
<evidence type="ECO:0000313" key="2">
    <source>
        <dbReference type="Proteomes" id="UP000515908"/>
    </source>
</evidence>
<keyword evidence="2" id="KW-1185">Reference proteome</keyword>
<sequence>MNTIYLNEEAVSQRGDVQLEHLDIRNASERRTSMVEMCPGVFLLATVHLEKNMCMVELLRNKDKENTVVPSRRLSTGESLERSPKVDNELVNELAKLFRIPKTIQVLPDDEGAISTIHLVLDQNTSSSAGGTSEAGKGPIDRLHLHLFIGTTSGTVLVCNALSGTVLAITQFLRNRNFFREKSATEQFTEEENTPDSGALFQRREMEKIEGVVKFVVHKKNKHLTFNPSMAVNLPKVAQGPNSTYGVYIVYEAGSVVLLPREALDVFVKVSAEKKDGRRPHFLIDWTVGQDSYPVAGQALEFTKYVRYVYKLRKATRFSQNETITAKNTTARYDEPLNAGRKKPFIRDADFFLFSDNDALDIVSETGSDGHGGARGVRS</sequence>
<name>A0A7G2C0X8_9TRYP</name>